<keyword evidence="2" id="KW-0812">Transmembrane</keyword>
<accession>A0A4U6UAU6</accession>
<proteinExistence type="predicted"/>
<dbReference type="Proteomes" id="UP000298652">
    <property type="component" value="Chromosome 6"/>
</dbReference>
<evidence type="ECO:0000313" key="4">
    <source>
        <dbReference type="Proteomes" id="UP000298652"/>
    </source>
</evidence>
<keyword evidence="2" id="KW-0472">Membrane</keyword>
<dbReference type="EMBL" id="CM016557">
    <property type="protein sequence ID" value="TKW11514.1"/>
    <property type="molecule type" value="Genomic_DNA"/>
</dbReference>
<feature type="compositionally biased region" description="Basic and acidic residues" evidence="1">
    <location>
        <begin position="93"/>
        <end position="102"/>
    </location>
</feature>
<sequence>MFCLGFNGCQDAHPSALDYFLAVLVVLTAVAAARLLVHAVARCLCGDGAAAAAAPHLPHHHHHHSPSTSDLDEDDDAGPWGGGSGLAIFGQPGHDERRLYHC</sequence>
<dbReference type="OMA" id="DIEMWGA"/>
<organism evidence="3 4">
    <name type="scientific">Setaria viridis</name>
    <name type="common">Green bristlegrass</name>
    <name type="synonym">Setaria italica subsp. viridis</name>
    <dbReference type="NCBI Taxonomy" id="4556"/>
    <lineage>
        <taxon>Eukaryota</taxon>
        <taxon>Viridiplantae</taxon>
        <taxon>Streptophyta</taxon>
        <taxon>Embryophyta</taxon>
        <taxon>Tracheophyta</taxon>
        <taxon>Spermatophyta</taxon>
        <taxon>Magnoliopsida</taxon>
        <taxon>Liliopsida</taxon>
        <taxon>Poales</taxon>
        <taxon>Poaceae</taxon>
        <taxon>PACMAD clade</taxon>
        <taxon>Panicoideae</taxon>
        <taxon>Panicodae</taxon>
        <taxon>Paniceae</taxon>
        <taxon>Cenchrinae</taxon>
        <taxon>Setaria</taxon>
    </lineage>
</organism>
<keyword evidence="2" id="KW-1133">Transmembrane helix</keyword>
<name>A0A4U6UAU6_SETVI</name>
<protein>
    <submittedName>
        <fullName evidence="3">Uncharacterized protein</fullName>
    </submittedName>
</protein>
<gene>
    <name evidence="3" type="ORF">SEVIR_6G237111v2</name>
</gene>
<dbReference type="Gramene" id="TKW11514">
    <property type="protein sequence ID" value="TKW11514"/>
    <property type="gene ID" value="SEVIR_6G237111v2"/>
</dbReference>
<evidence type="ECO:0000256" key="1">
    <source>
        <dbReference type="SAM" id="MobiDB-lite"/>
    </source>
</evidence>
<reference evidence="3" key="1">
    <citation type="submission" date="2019-03" db="EMBL/GenBank/DDBJ databases">
        <title>WGS assembly of Setaria viridis.</title>
        <authorList>
            <person name="Huang P."/>
            <person name="Jenkins J."/>
            <person name="Grimwood J."/>
            <person name="Barry K."/>
            <person name="Healey A."/>
            <person name="Mamidi S."/>
            <person name="Sreedasyam A."/>
            <person name="Shu S."/>
            <person name="Feldman M."/>
            <person name="Wu J."/>
            <person name="Yu Y."/>
            <person name="Chen C."/>
            <person name="Johnson J."/>
            <person name="Rokhsar D."/>
            <person name="Baxter I."/>
            <person name="Schmutz J."/>
            <person name="Brutnell T."/>
            <person name="Kellogg E."/>
        </authorList>
    </citation>
    <scope>NUCLEOTIDE SEQUENCE [LARGE SCALE GENOMIC DNA]</scope>
</reference>
<evidence type="ECO:0000256" key="2">
    <source>
        <dbReference type="SAM" id="Phobius"/>
    </source>
</evidence>
<feature type="region of interest" description="Disordered" evidence="1">
    <location>
        <begin position="56"/>
        <end position="102"/>
    </location>
</feature>
<dbReference type="AlphaFoldDB" id="A0A4U6UAU6"/>
<keyword evidence="4" id="KW-1185">Reference proteome</keyword>
<feature type="transmembrane region" description="Helical" evidence="2">
    <location>
        <begin position="19"/>
        <end position="37"/>
    </location>
</feature>
<evidence type="ECO:0000313" key="3">
    <source>
        <dbReference type="EMBL" id="TKW11514.1"/>
    </source>
</evidence>